<protein>
    <submittedName>
        <fullName evidence="2">Uncharacterized protein</fullName>
    </submittedName>
</protein>
<organism evidence="2 3">
    <name type="scientific">Piscirickettsia litoralis</name>
    <dbReference type="NCBI Taxonomy" id="1891921"/>
    <lineage>
        <taxon>Bacteria</taxon>
        <taxon>Pseudomonadati</taxon>
        <taxon>Pseudomonadota</taxon>
        <taxon>Gammaproteobacteria</taxon>
        <taxon>Thiotrichales</taxon>
        <taxon>Piscirickettsiaceae</taxon>
        <taxon>Piscirickettsia</taxon>
    </lineage>
</organism>
<evidence type="ECO:0000313" key="3">
    <source>
        <dbReference type="Proteomes" id="UP000094329"/>
    </source>
</evidence>
<dbReference type="RefSeq" id="WP_069314341.1">
    <property type="nucleotide sequence ID" value="NZ_MDTU01000005.1"/>
</dbReference>
<sequence>MANSINYDDIEKTNIPLEVMTPNEEITPKHKASMAIGFSLGIALLFLICIVLYAWRPDKNGPILEIAKIGLLPLVASIVAYYFSRN</sequence>
<dbReference type="EMBL" id="MDTU01000005">
    <property type="protein sequence ID" value="ODN41204.1"/>
    <property type="molecule type" value="Genomic_DNA"/>
</dbReference>
<dbReference type="Proteomes" id="UP000094329">
    <property type="component" value="Unassembled WGS sequence"/>
</dbReference>
<feature type="transmembrane region" description="Helical" evidence="1">
    <location>
        <begin position="66"/>
        <end position="84"/>
    </location>
</feature>
<evidence type="ECO:0000256" key="1">
    <source>
        <dbReference type="SAM" id="Phobius"/>
    </source>
</evidence>
<gene>
    <name evidence="2" type="ORF">BGC07_17475</name>
</gene>
<proteinExistence type="predicted"/>
<keyword evidence="1" id="KW-0812">Transmembrane</keyword>
<keyword evidence="1" id="KW-1133">Transmembrane helix</keyword>
<reference evidence="2 3" key="1">
    <citation type="submission" date="2016-08" db="EMBL/GenBank/DDBJ databases">
        <title>Draft genome sequence of Candidatus Piscirickettsia litoralis, from seawater.</title>
        <authorList>
            <person name="Wan X."/>
            <person name="Lee A.J."/>
            <person name="Hou S."/>
            <person name="Donachie S.P."/>
        </authorList>
    </citation>
    <scope>NUCLEOTIDE SEQUENCE [LARGE SCALE GENOMIC DNA]</scope>
    <source>
        <strain evidence="2 3">Y2</strain>
    </source>
</reference>
<keyword evidence="3" id="KW-1185">Reference proteome</keyword>
<keyword evidence="1" id="KW-0472">Membrane</keyword>
<comment type="caution">
    <text evidence="2">The sequence shown here is derived from an EMBL/GenBank/DDBJ whole genome shotgun (WGS) entry which is preliminary data.</text>
</comment>
<accession>A0ABX3A515</accession>
<feature type="transmembrane region" description="Helical" evidence="1">
    <location>
        <begin position="32"/>
        <end position="54"/>
    </location>
</feature>
<name>A0ABX3A515_9GAMM</name>
<evidence type="ECO:0000313" key="2">
    <source>
        <dbReference type="EMBL" id="ODN41204.1"/>
    </source>
</evidence>